<dbReference type="GO" id="GO:0030288">
    <property type="term" value="C:outer membrane-bounded periplasmic space"/>
    <property type="evidence" value="ECO:0007669"/>
    <property type="project" value="TreeGrafter"/>
</dbReference>
<dbReference type="SMART" id="SM00646">
    <property type="entry name" value="Ami_3"/>
    <property type="match status" value="1"/>
</dbReference>
<dbReference type="EMBL" id="AP019695">
    <property type="protein sequence ID" value="BBK23662.1"/>
    <property type="molecule type" value="Genomic_DNA"/>
</dbReference>
<evidence type="ECO:0000313" key="5">
    <source>
        <dbReference type="Proteomes" id="UP000464754"/>
    </source>
</evidence>
<feature type="domain" description="MurNAc-LAA" evidence="3">
    <location>
        <begin position="71"/>
        <end position="180"/>
    </location>
</feature>
<dbReference type="GO" id="GO:0008745">
    <property type="term" value="F:N-acetylmuramoyl-L-alanine amidase activity"/>
    <property type="evidence" value="ECO:0007669"/>
    <property type="project" value="InterPro"/>
</dbReference>
<organism evidence="4 5">
    <name type="scientific">Amedibacterium intestinale</name>
    <dbReference type="NCBI Taxonomy" id="2583452"/>
    <lineage>
        <taxon>Bacteria</taxon>
        <taxon>Bacillati</taxon>
        <taxon>Bacillota</taxon>
        <taxon>Erysipelotrichia</taxon>
        <taxon>Erysipelotrichales</taxon>
        <taxon>Erysipelotrichaceae</taxon>
        <taxon>Amedibacterium</taxon>
    </lineage>
</organism>
<sequence length="188" mass="21395">MRKLQSAHGGKDGGTRSGNIEEDDVNLQITRKLEEKIKKAGGKVILTRSEDKDLASEQTDNRKKEDMKKRMEIMNGEQVDVFLSIHLNAYPDTNVKGAQVFYKADDQMSETFAKIVQKHLKQATGSGMEIKKGDYYILNNAKNIGILVECGFLSNPDDRDNLVKKSYQEKIAQALYDSIREYFRILDE</sequence>
<dbReference type="CDD" id="cd02696">
    <property type="entry name" value="MurNAc-LAA"/>
    <property type="match status" value="1"/>
</dbReference>
<evidence type="ECO:0000256" key="1">
    <source>
        <dbReference type="ARBA" id="ARBA00022801"/>
    </source>
</evidence>
<evidence type="ECO:0000259" key="3">
    <source>
        <dbReference type="SMART" id="SM00646"/>
    </source>
</evidence>
<dbReference type="InterPro" id="IPR050695">
    <property type="entry name" value="N-acetylmuramoyl_amidase_3"/>
</dbReference>
<accession>A0A6N4TNR1</accession>
<keyword evidence="1" id="KW-0378">Hydrolase</keyword>
<evidence type="ECO:0000313" key="4">
    <source>
        <dbReference type="EMBL" id="BBK23662.1"/>
    </source>
</evidence>
<dbReference type="Gene3D" id="3.40.630.40">
    <property type="entry name" value="Zn-dependent exopeptidases"/>
    <property type="match status" value="1"/>
</dbReference>
<protein>
    <submittedName>
        <fullName evidence="4">N-acetylmuramoyl-L-alanine amidase CwlD</fullName>
    </submittedName>
</protein>
<dbReference type="Pfam" id="PF01520">
    <property type="entry name" value="Amidase_3"/>
    <property type="match status" value="1"/>
</dbReference>
<proteinExistence type="predicted"/>
<dbReference type="Proteomes" id="UP000464754">
    <property type="component" value="Chromosome"/>
</dbReference>
<dbReference type="KEGG" id="aarg:Aargi30884_25650"/>
<name>A0A6N4TNR1_9FIRM</name>
<keyword evidence="5" id="KW-1185">Reference proteome</keyword>
<reference evidence="5" key="1">
    <citation type="submission" date="2019-05" db="EMBL/GenBank/DDBJ databases">
        <title>Complete genome sequencing of Absiella argi strain JCM 30884.</title>
        <authorList>
            <person name="Sakamoto M."/>
            <person name="Murakami T."/>
            <person name="Mori H."/>
        </authorList>
    </citation>
    <scope>NUCLEOTIDE SEQUENCE [LARGE SCALE GENOMIC DNA]</scope>
    <source>
        <strain evidence="5">JCM 30884</strain>
    </source>
</reference>
<dbReference type="InterPro" id="IPR002508">
    <property type="entry name" value="MurNAc-LAA_cat"/>
</dbReference>
<dbReference type="PANTHER" id="PTHR30404">
    <property type="entry name" value="N-ACETYLMURAMOYL-L-ALANINE AMIDASE"/>
    <property type="match status" value="1"/>
</dbReference>
<feature type="region of interest" description="Disordered" evidence="2">
    <location>
        <begin position="1"/>
        <end position="24"/>
    </location>
</feature>
<dbReference type="AlphaFoldDB" id="A0A6N4TNR1"/>
<dbReference type="RefSeq" id="WP_240145519.1">
    <property type="nucleotide sequence ID" value="NZ_AP019695.1"/>
</dbReference>
<dbReference type="SUPFAM" id="SSF53187">
    <property type="entry name" value="Zn-dependent exopeptidases"/>
    <property type="match status" value="1"/>
</dbReference>
<dbReference type="GO" id="GO:0009253">
    <property type="term" value="P:peptidoglycan catabolic process"/>
    <property type="evidence" value="ECO:0007669"/>
    <property type="project" value="InterPro"/>
</dbReference>
<gene>
    <name evidence="4" type="primary">cwlD_2</name>
    <name evidence="4" type="ORF">Aargi30884_25650</name>
</gene>
<dbReference type="PANTHER" id="PTHR30404:SF0">
    <property type="entry name" value="N-ACETYLMURAMOYL-L-ALANINE AMIDASE AMIC"/>
    <property type="match status" value="1"/>
</dbReference>
<evidence type="ECO:0000256" key="2">
    <source>
        <dbReference type="SAM" id="MobiDB-lite"/>
    </source>
</evidence>